<dbReference type="RefSeq" id="WP_091815037.1">
    <property type="nucleotide sequence ID" value="NZ_FOCW01000001.1"/>
</dbReference>
<evidence type="ECO:0000313" key="2">
    <source>
        <dbReference type="EMBL" id="SEN35677.1"/>
    </source>
</evidence>
<accession>A0A1H8FWQ1</accession>
<organism evidence="2 3">
    <name type="scientific">Brachymonas denitrificans DSM 15123</name>
    <dbReference type="NCBI Taxonomy" id="1121117"/>
    <lineage>
        <taxon>Bacteria</taxon>
        <taxon>Pseudomonadati</taxon>
        <taxon>Pseudomonadota</taxon>
        <taxon>Betaproteobacteria</taxon>
        <taxon>Burkholderiales</taxon>
        <taxon>Comamonadaceae</taxon>
        <taxon>Brachymonas</taxon>
    </lineage>
</organism>
<gene>
    <name evidence="2" type="ORF">SAMN02745977_01201</name>
</gene>
<keyword evidence="3" id="KW-1185">Reference proteome</keyword>
<dbReference type="OrthoDB" id="8906758at2"/>
<sequence>MNASDLWWVVLLCGAGTFLIRLWPMRWHQGRGDEAMQPWLRGALQALGPAAIGSLLVASLWSQWQWGQPAWPLLRVVLSLLAIVLVRRIAGGVALPTLAGILAYGGLSYAMV</sequence>
<keyword evidence="1" id="KW-1133">Transmembrane helix</keyword>
<evidence type="ECO:0000256" key="1">
    <source>
        <dbReference type="SAM" id="Phobius"/>
    </source>
</evidence>
<name>A0A1H8FWQ1_9BURK</name>
<dbReference type="Pfam" id="PF05437">
    <property type="entry name" value="AzlD"/>
    <property type="match status" value="1"/>
</dbReference>
<feature type="transmembrane region" description="Helical" evidence="1">
    <location>
        <begin position="44"/>
        <end position="64"/>
    </location>
</feature>
<dbReference type="AlphaFoldDB" id="A0A1H8FWQ1"/>
<reference evidence="2 3" key="1">
    <citation type="submission" date="2016-10" db="EMBL/GenBank/DDBJ databases">
        <authorList>
            <person name="de Groot N.N."/>
        </authorList>
    </citation>
    <scope>NUCLEOTIDE SEQUENCE [LARGE SCALE GENOMIC DNA]</scope>
    <source>
        <strain evidence="2 3">DSM 15123</strain>
    </source>
</reference>
<feature type="transmembrane region" description="Helical" evidence="1">
    <location>
        <begin position="6"/>
        <end position="23"/>
    </location>
</feature>
<dbReference type="Proteomes" id="UP000199531">
    <property type="component" value="Unassembled WGS sequence"/>
</dbReference>
<keyword evidence="1" id="KW-0472">Membrane</keyword>
<dbReference type="STRING" id="1121117.SAMN02745977_01201"/>
<dbReference type="EMBL" id="FOCW01000001">
    <property type="protein sequence ID" value="SEN35677.1"/>
    <property type="molecule type" value="Genomic_DNA"/>
</dbReference>
<evidence type="ECO:0000313" key="3">
    <source>
        <dbReference type="Proteomes" id="UP000199531"/>
    </source>
</evidence>
<proteinExistence type="predicted"/>
<feature type="transmembrane region" description="Helical" evidence="1">
    <location>
        <begin position="93"/>
        <end position="111"/>
    </location>
</feature>
<protein>
    <submittedName>
        <fullName evidence="2">Branched-chain amino acid transport protein</fullName>
    </submittedName>
</protein>
<keyword evidence="1" id="KW-0812">Transmembrane</keyword>
<dbReference type="InterPro" id="IPR008407">
    <property type="entry name" value="Brnchd-chn_aa_trnsp_AzlD"/>
</dbReference>